<evidence type="ECO:0000313" key="2">
    <source>
        <dbReference type="Proteomes" id="UP000002668"/>
    </source>
</evidence>
<accession>E5A1A4</accession>
<dbReference type="AlphaFoldDB" id="E5A1A4"/>
<proteinExistence type="predicted"/>
<dbReference type="VEuPathDB" id="FungiDB:LEMA_P104990.1"/>
<organism evidence="2">
    <name type="scientific">Leptosphaeria maculans (strain JN3 / isolate v23.1.3 / race Av1-4-5-6-7-8)</name>
    <name type="common">Blackleg fungus</name>
    <name type="synonym">Phoma lingam</name>
    <dbReference type="NCBI Taxonomy" id="985895"/>
    <lineage>
        <taxon>Eukaryota</taxon>
        <taxon>Fungi</taxon>
        <taxon>Dikarya</taxon>
        <taxon>Ascomycota</taxon>
        <taxon>Pezizomycotina</taxon>
        <taxon>Dothideomycetes</taxon>
        <taxon>Pleosporomycetidae</taxon>
        <taxon>Pleosporales</taxon>
        <taxon>Pleosporineae</taxon>
        <taxon>Leptosphaeriaceae</taxon>
        <taxon>Plenodomus</taxon>
        <taxon>Plenodomus lingam/Leptosphaeria maculans species complex</taxon>
    </lineage>
</organism>
<name>E5A1A4_LEPMJ</name>
<evidence type="ECO:0000313" key="1">
    <source>
        <dbReference type="EMBL" id="CBX97368.1"/>
    </source>
</evidence>
<protein>
    <submittedName>
        <fullName evidence="1">Predicted protein</fullName>
    </submittedName>
</protein>
<sequence>MWESRLVGAAPLSATRPGKTTATQSIRAMQAASCELRVASCPWVLAAFTSHDLPSPNRVTIEVPDRYDLETI</sequence>
<dbReference type="HOGENOM" id="CLU_2722672_0_0_1"/>
<keyword evidence="2" id="KW-1185">Reference proteome</keyword>
<dbReference type="InParanoid" id="E5A1A4"/>
<gene>
    <name evidence="1" type="ORF">LEMA_P104990.1</name>
</gene>
<dbReference type="EMBL" id="FP929131">
    <property type="protein sequence ID" value="CBX97368.1"/>
    <property type="molecule type" value="Genomic_DNA"/>
</dbReference>
<reference evidence="2" key="1">
    <citation type="journal article" date="2011" name="Nat. Commun.">
        <title>Effector diversification within compartments of the Leptosphaeria maculans genome affected by Repeat-Induced Point mutations.</title>
        <authorList>
            <person name="Rouxel T."/>
            <person name="Grandaubert J."/>
            <person name="Hane J.K."/>
            <person name="Hoede C."/>
            <person name="van de Wouw A.P."/>
            <person name="Couloux A."/>
            <person name="Dominguez V."/>
            <person name="Anthouard V."/>
            <person name="Bally P."/>
            <person name="Bourras S."/>
            <person name="Cozijnsen A.J."/>
            <person name="Ciuffetti L.M."/>
            <person name="Degrave A."/>
            <person name="Dilmaghani A."/>
            <person name="Duret L."/>
            <person name="Fudal I."/>
            <person name="Goodwin S.B."/>
            <person name="Gout L."/>
            <person name="Glaser N."/>
            <person name="Linglin J."/>
            <person name="Kema G.H.J."/>
            <person name="Lapalu N."/>
            <person name="Lawrence C.B."/>
            <person name="May K."/>
            <person name="Meyer M."/>
            <person name="Ollivier B."/>
            <person name="Poulain J."/>
            <person name="Schoch C.L."/>
            <person name="Simon A."/>
            <person name="Spatafora J.W."/>
            <person name="Stachowiak A."/>
            <person name="Turgeon B.G."/>
            <person name="Tyler B.M."/>
            <person name="Vincent D."/>
            <person name="Weissenbach J."/>
            <person name="Amselem J."/>
            <person name="Quesneville H."/>
            <person name="Oliver R.P."/>
            <person name="Wincker P."/>
            <person name="Balesdent M.-H."/>
            <person name="Howlett B.J."/>
        </authorList>
    </citation>
    <scope>NUCLEOTIDE SEQUENCE [LARGE SCALE GENOMIC DNA]</scope>
    <source>
        <strain evidence="2">JN3 / isolate v23.1.3 / race Av1-4-5-6-7-8</strain>
    </source>
</reference>
<dbReference type="Proteomes" id="UP000002668">
    <property type="component" value="Genome"/>
</dbReference>